<dbReference type="EMBL" id="JAXQNO010000004">
    <property type="protein sequence ID" value="KAK4799293.1"/>
    <property type="molecule type" value="Genomic_DNA"/>
</dbReference>
<evidence type="ECO:0000256" key="1">
    <source>
        <dbReference type="ARBA" id="ARBA00022723"/>
    </source>
</evidence>
<feature type="domain" description="Phorbol-ester/DAG-type" evidence="5">
    <location>
        <begin position="24"/>
        <end position="72"/>
    </location>
</feature>
<dbReference type="AlphaFoldDB" id="A0AAN7RJY0"/>
<dbReference type="Proteomes" id="UP001346149">
    <property type="component" value="Unassembled WGS sequence"/>
</dbReference>
<proteinExistence type="predicted"/>
<protein>
    <submittedName>
        <fullName evidence="7">Uncharacterized protein</fullName>
    </submittedName>
</protein>
<keyword evidence="8" id="KW-1185">Reference proteome</keyword>
<evidence type="ECO:0000259" key="6">
    <source>
        <dbReference type="PROSITE" id="PS50835"/>
    </source>
</evidence>
<evidence type="ECO:0000256" key="2">
    <source>
        <dbReference type="ARBA" id="ARBA00022737"/>
    </source>
</evidence>
<evidence type="ECO:0000259" key="5">
    <source>
        <dbReference type="PROSITE" id="PS50081"/>
    </source>
</evidence>
<evidence type="ECO:0000313" key="8">
    <source>
        <dbReference type="Proteomes" id="UP001346149"/>
    </source>
</evidence>
<feature type="region of interest" description="Disordered" evidence="4">
    <location>
        <begin position="231"/>
        <end position="278"/>
    </location>
</feature>
<reference evidence="7 8" key="1">
    <citation type="journal article" date="2023" name="Hortic Res">
        <title>Pangenome of water caltrop reveals structural variations and asymmetric subgenome divergence after allopolyploidization.</title>
        <authorList>
            <person name="Zhang X."/>
            <person name="Chen Y."/>
            <person name="Wang L."/>
            <person name="Yuan Y."/>
            <person name="Fang M."/>
            <person name="Shi L."/>
            <person name="Lu R."/>
            <person name="Comes H.P."/>
            <person name="Ma Y."/>
            <person name="Chen Y."/>
            <person name="Huang G."/>
            <person name="Zhou Y."/>
            <person name="Zheng Z."/>
            <person name="Qiu Y."/>
        </authorList>
    </citation>
    <scope>NUCLEOTIDE SEQUENCE [LARGE SCALE GENOMIC DNA]</scope>
    <source>
        <strain evidence="7">F231</strain>
    </source>
</reference>
<name>A0AAN7RJY0_TRANT</name>
<dbReference type="GO" id="GO:0046872">
    <property type="term" value="F:metal ion binding"/>
    <property type="evidence" value="ECO:0007669"/>
    <property type="project" value="UniProtKB-KW"/>
</dbReference>
<dbReference type="InterPro" id="IPR007110">
    <property type="entry name" value="Ig-like_dom"/>
</dbReference>
<dbReference type="SUPFAM" id="SSF57889">
    <property type="entry name" value="Cysteine-rich domain"/>
    <property type="match status" value="1"/>
</dbReference>
<feature type="domain" description="Ig-like" evidence="6">
    <location>
        <begin position="120"/>
        <end position="224"/>
    </location>
</feature>
<keyword evidence="3" id="KW-0862">Zinc</keyword>
<feature type="compositionally biased region" description="Polar residues" evidence="4">
    <location>
        <begin position="247"/>
        <end position="268"/>
    </location>
</feature>
<dbReference type="PROSITE" id="PS50081">
    <property type="entry name" value="ZF_DAG_PE_2"/>
    <property type="match status" value="1"/>
</dbReference>
<evidence type="ECO:0000256" key="4">
    <source>
        <dbReference type="SAM" id="MobiDB-lite"/>
    </source>
</evidence>
<keyword evidence="1" id="KW-0479">Metal-binding</keyword>
<dbReference type="PANTHER" id="PTHR47841">
    <property type="entry name" value="DIACYLGLYCEROL KINASE THETA-LIKE-RELATED"/>
    <property type="match status" value="1"/>
</dbReference>
<dbReference type="PANTHER" id="PTHR47841:SF7">
    <property type="entry name" value="CYSTEINE_HISTIDINE-RICH C1 DOMAIN PROTEIN"/>
    <property type="match status" value="1"/>
</dbReference>
<dbReference type="InterPro" id="IPR002219">
    <property type="entry name" value="PKC_DAG/PE"/>
</dbReference>
<keyword evidence="2" id="KW-0677">Repeat</keyword>
<evidence type="ECO:0000256" key="3">
    <source>
        <dbReference type="ARBA" id="ARBA00022833"/>
    </source>
</evidence>
<dbReference type="InterPro" id="IPR046349">
    <property type="entry name" value="C1-like_sf"/>
</dbReference>
<organism evidence="7 8">
    <name type="scientific">Trapa natans</name>
    <name type="common">Water chestnut</name>
    <dbReference type="NCBI Taxonomy" id="22666"/>
    <lineage>
        <taxon>Eukaryota</taxon>
        <taxon>Viridiplantae</taxon>
        <taxon>Streptophyta</taxon>
        <taxon>Embryophyta</taxon>
        <taxon>Tracheophyta</taxon>
        <taxon>Spermatophyta</taxon>
        <taxon>Magnoliopsida</taxon>
        <taxon>eudicotyledons</taxon>
        <taxon>Gunneridae</taxon>
        <taxon>Pentapetalae</taxon>
        <taxon>rosids</taxon>
        <taxon>malvids</taxon>
        <taxon>Myrtales</taxon>
        <taxon>Lythraceae</taxon>
        <taxon>Trapa</taxon>
    </lineage>
</organism>
<gene>
    <name evidence="7" type="ORF">SAY86_024658</name>
</gene>
<comment type="caution">
    <text evidence="7">The sequence shown here is derived from an EMBL/GenBank/DDBJ whole genome shotgun (WGS) entry which is preliminary data.</text>
</comment>
<dbReference type="PROSITE" id="PS50835">
    <property type="entry name" value="IG_LIKE"/>
    <property type="match status" value="1"/>
</dbReference>
<sequence>MESLQSREIKSTSTVIESHFTHPNHPLHLTDIDKDFECDACNGPGQGRRYRCSACTFDLHERCATCPSTLSCAFHPSHLLTLVLDHDAHRPCTLCGRSVSGLHYTCSRGSTDGCVFNIHPLCTELPRDFSSARKVPVVSCPVVNVQPPPQPTVMYYQNGCLYMAQPAAVTHPCTAYNNSYTSSQQPLVISNSNYYHTRGQTGNYNNGSDYCQPQHQQESSEDLSAYEDYMAGDMENDGSGGGDSSSYSTARGSESTVAASYPTASSNRSGRRSTAAKKVGSAAAAVGIELVKGVLFS</sequence>
<accession>A0AAN7RJY0</accession>
<evidence type="ECO:0000313" key="7">
    <source>
        <dbReference type="EMBL" id="KAK4799293.1"/>
    </source>
</evidence>
<dbReference type="InterPro" id="IPR004146">
    <property type="entry name" value="DC1"/>
</dbReference>
<dbReference type="Pfam" id="PF03107">
    <property type="entry name" value="C1_2"/>
    <property type="match status" value="2"/>
</dbReference>